<dbReference type="Gene3D" id="2.30.42.10">
    <property type="match status" value="3"/>
</dbReference>
<dbReference type="InterPro" id="IPR036034">
    <property type="entry name" value="PDZ_sf"/>
</dbReference>
<dbReference type="AlphaFoldDB" id="A0A8T2IIG5"/>
<feature type="domain" description="PDZ" evidence="7">
    <location>
        <begin position="416"/>
        <end position="491"/>
    </location>
</feature>
<dbReference type="GO" id="GO:0051660">
    <property type="term" value="P:establishment of centrosome localization"/>
    <property type="evidence" value="ECO:0007669"/>
    <property type="project" value="TreeGrafter"/>
</dbReference>
<evidence type="ECO:0000256" key="4">
    <source>
        <dbReference type="ARBA" id="ARBA00080501"/>
    </source>
</evidence>
<name>A0A8T2IIG5_9PIPI</name>
<evidence type="ECO:0000256" key="3">
    <source>
        <dbReference type="ARBA" id="ARBA00071372"/>
    </source>
</evidence>
<comment type="function">
    <text evidence="1">Putative adapter protein involved in asymmetrical cell division and cell polarization processes. May play a role in the formation of epithelial tight junctions.</text>
</comment>
<proteinExistence type="predicted"/>
<dbReference type="InterPro" id="IPR052213">
    <property type="entry name" value="PAR3"/>
</dbReference>
<dbReference type="Pfam" id="PF00595">
    <property type="entry name" value="PDZ"/>
    <property type="match status" value="2"/>
</dbReference>
<dbReference type="GO" id="GO:0007155">
    <property type="term" value="P:cell adhesion"/>
    <property type="evidence" value="ECO:0007669"/>
    <property type="project" value="TreeGrafter"/>
</dbReference>
<dbReference type="SUPFAM" id="SSF50156">
    <property type="entry name" value="PDZ domain-like"/>
    <property type="match status" value="3"/>
</dbReference>
<evidence type="ECO:0000256" key="6">
    <source>
        <dbReference type="SAM" id="MobiDB-lite"/>
    </source>
</evidence>
<comment type="caution">
    <text evidence="8">The sequence shown here is derived from an EMBL/GenBank/DDBJ whole genome shotgun (WGS) entry which is preliminary data.</text>
</comment>
<dbReference type="PANTHER" id="PTHR16484:SF4">
    <property type="entry name" value="PARTITIONING DEFECTIVE 3 HOMOLOG B"/>
    <property type="match status" value="1"/>
</dbReference>
<dbReference type="GO" id="GO:0000226">
    <property type="term" value="P:microtubule cytoskeleton organization"/>
    <property type="evidence" value="ECO:0007669"/>
    <property type="project" value="TreeGrafter"/>
</dbReference>
<feature type="region of interest" description="Disordered" evidence="6">
    <location>
        <begin position="1"/>
        <end position="41"/>
    </location>
</feature>
<organism evidence="8 9">
    <name type="scientific">Hymenochirus boettgeri</name>
    <name type="common">Congo dwarf clawed frog</name>
    <dbReference type="NCBI Taxonomy" id="247094"/>
    <lineage>
        <taxon>Eukaryota</taxon>
        <taxon>Metazoa</taxon>
        <taxon>Chordata</taxon>
        <taxon>Craniata</taxon>
        <taxon>Vertebrata</taxon>
        <taxon>Euteleostomi</taxon>
        <taxon>Amphibia</taxon>
        <taxon>Batrachia</taxon>
        <taxon>Anura</taxon>
        <taxon>Pipoidea</taxon>
        <taxon>Pipidae</taxon>
        <taxon>Pipinae</taxon>
        <taxon>Hymenochirus</taxon>
    </lineage>
</organism>
<dbReference type="CDD" id="cd06691">
    <property type="entry name" value="PDZ1_Par3-like"/>
    <property type="match status" value="1"/>
</dbReference>
<feature type="compositionally biased region" description="Polar residues" evidence="6">
    <location>
        <begin position="679"/>
        <end position="698"/>
    </location>
</feature>
<dbReference type="FunFam" id="2.30.42.10:FF:000011">
    <property type="entry name" value="partitioning defective 3 homolog isoform X1"/>
    <property type="match status" value="1"/>
</dbReference>
<feature type="region of interest" description="Disordered" evidence="6">
    <location>
        <begin position="665"/>
        <end position="768"/>
    </location>
</feature>
<dbReference type="PROSITE" id="PS50106">
    <property type="entry name" value="PDZ"/>
    <property type="match status" value="3"/>
</dbReference>
<feature type="compositionally biased region" description="Acidic residues" evidence="6">
    <location>
        <begin position="668"/>
        <end position="677"/>
    </location>
</feature>
<dbReference type="OrthoDB" id="6264899at2759"/>
<evidence type="ECO:0000256" key="2">
    <source>
        <dbReference type="ARBA" id="ARBA00064457"/>
    </source>
</evidence>
<evidence type="ECO:0000256" key="5">
    <source>
        <dbReference type="ARBA" id="ARBA00080550"/>
    </source>
</evidence>
<evidence type="ECO:0000259" key="7">
    <source>
        <dbReference type="PROSITE" id="PS50106"/>
    </source>
</evidence>
<dbReference type="GO" id="GO:0030010">
    <property type="term" value="P:establishment of cell polarity"/>
    <property type="evidence" value="ECO:0007669"/>
    <property type="project" value="TreeGrafter"/>
</dbReference>
<feature type="non-terminal residue" evidence="8">
    <location>
        <position position="1"/>
    </location>
</feature>
<feature type="domain" description="PDZ" evidence="7">
    <location>
        <begin position="301"/>
        <end position="374"/>
    </location>
</feature>
<dbReference type="SMART" id="SM00228">
    <property type="entry name" value="PDZ"/>
    <property type="match status" value="3"/>
</dbReference>
<dbReference type="Proteomes" id="UP000812440">
    <property type="component" value="Chromosome 9"/>
</dbReference>
<dbReference type="CDD" id="cd23059">
    <property type="entry name" value="PDZ3_Par3-like"/>
    <property type="match status" value="1"/>
</dbReference>
<evidence type="ECO:0000313" key="9">
    <source>
        <dbReference type="Proteomes" id="UP000812440"/>
    </source>
</evidence>
<dbReference type="GO" id="GO:0016324">
    <property type="term" value="C:apical plasma membrane"/>
    <property type="evidence" value="ECO:0007669"/>
    <property type="project" value="TreeGrafter"/>
</dbReference>
<feature type="domain" description="PDZ" evidence="7">
    <location>
        <begin position="134"/>
        <end position="212"/>
    </location>
</feature>
<feature type="compositionally biased region" description="Basic and acidic residues" evidence="6">
    <location>
        <begin position="755"/>
        <end position="768"/>
    </location>
</feature>
<evidence type="ECO:0000256" key="1">
    <source>
        <dbReference type="ARBA" id="ARBA00055389"/>
    </source>
</evidence>
<dbReference type="CDD" id="cd23058">
    <property type="entry name" value="PDZ2_Par3-like"/>
    <property type="match status" value="1"/>
</dbReference>
<reference evidence="8" key="1">
    <citation type="thesis" date="2020" institute="ProQuest LLC" country="789 East Eisenhower Parkway, Ann Arbor, MI, USA">
        <title>Comparative Genomics and Chromosome Evolution.</title>
        <authorList>
            <person name="Mudd A.B."/>
        </authorList>
    </citation>
    <scope>NUCLEOTIDE SEQUENCE</scope>
    <source>
        <strain evidence="8">Female2</strain>
        <tissue evidence="8">Blood</tissue>
    </source>
</reference>
<evidence type="ECO:0000313" key="8">
    <source>
        <dbReference type="EMBL" id="KAG8432735.1"/>
    </source>
</evidence>
<dbReference type="GO" id="GO:0035091">
    <property type="term" value="F:phosphatidylinositol binding"/>
    <property type="evidence" value="ECO:0007669"/>
    <property type="project" value="TreeGrafter"/>
</dbReference>
<feature type="region of interest" description="Disordered" evidence="6">
    <location>
        <begin position="535"/>
        <end position="560"/>
    </location>
</feature>
<feature type="compositionally biased region" description="Basic and acidic residues" evidence="6">
    <location>
        <begin position="1"/>
        <end position="25"/>
    </location>
</feature>
<sequence>LIAVFDEHEVSRRNEETDDHLRPDPLEAELSSQPSATQPLRGEIEVTPSALKIGTPLLVRRSSDPTLCPVGDFQPNSSHSAEQGFNFVLQGSAKGFSPEEPEEHSWQEDYLGLQKSRFTFRGITRNVEISGDMGPLGIHVVPFYSSLSGRALGLYIRGIEESSRSKREGLFEENECIVKINNVELIDRSFTQAQEIFRQAMKQKSVLVETVLPENRELYEKSAISTLSVVDDDSDEVPDIKPPPPPIYLKKRRNSGEQINGVEVESGIKVLQAPLSPGSKFSSPSLSPLGFGSKKYGRKIRIDLTKGAEGLGFTVVTRDSTVHGPGPIFVKNILPKGAAIKDGRLVSGDRILEVNGKDIAGKTQEELVAMLRSTRLGECVSLVVARQEEAFSPREMKGESENIIFPPDNTAQMTFEIPLNDSGSAGLGISLKGNKSRETGADLGIFIKSIINGGAAFKDGRLRVNDQLVAVNGESLLVKSNREAMETLRRSMSMEGNIRGMIQLVVLRRLDWQTEERSTKRVGVINSTERLTFSEHNGVQEKLKDSAQSNDHNPPHPKEHIAVENSKLSNGTECQQPDPLNFKSSRSMDLVADERKIGFLREHKSEVSGKDLGPCLGLKKSSSLESLQTVYAEVKKNELPFYRPRPHMVRGRGCNESFRAAIDKSYDGPEEEEEDGLSDVSSHSGRETSNSEPIPQGNQEHEETDKTKKSKKKGDAKKEKVMLKGKEKKKREDGEEQEKKARKKGFGVLGRLIKKKEDKEKSSQKQITLKEEETEVEKMKEERERINLKHQELRDQQAKALFGYTWSHGMEDDDIDPNYAKVNNFQEAPPLQKAYHTYSPSITPSPSYPRDIQVLTSEQENIQDLYAKINKKQQAPDKAD</sequence>
<accession>A0A8T2IIG5</accession>
<gene>
    <name evidence="8" type="ORF">GDO86_017104</name>
</gene>
<dbReference type="GO" id="GO:0008104">
    <property type="term" value="P:intracellular protein localization"/>
    <property type="evidence" value="ECO:0007669"/>
    <property type="project" value="TreeGrafter"/>
</dbReference>
<protein>
    <recommendedName>
        <fullName evidence="3">Partitioning defective 3 homolog B</fullName>
    </recommendedName>
    <alternativeName>
        <fullName evidence="4">PAR3-beta</fullName>
    </alternativeName>
    <alternativeName>
        <fullName evidence="5">Partitioning defective 3-like protein</fullName>
    </alternativeName>
</protein>
<dbReference type="GO" id="GO:0005938">
    <property type="term" value="C:cell cortex"/>
    <property type="evidence" value="ECO:0007669"/>
    <property type="project" value="TreeGrafter"/>
</dbReference>
<feature type="compositionally biased region" description="Basic and acidic residues" evidence="6">
    <location>
        <begin position="716"/>
        <end position="739"/>
    </location>
</feature>
<dbReference type="FunFam" id="2.30.42.10:FF:000117">
    <property type="entry name" value="partitioning defective 3 homolog B isoform X2"/>
    <property type="match status" value="1"/>
</dbReference>
<dbReference type="GO" id="GO:0045197">
    <property type="term" value="P:establishment or maintenance of epithelial cell apical/basal polarity"/>
    <property type="evidence" value="ECO:0007669"/>
    <property type="project" value="TreeGrafter"/>
</dbReference>
<dbReference type="GO" id="GO:0043296">
    <property type="term" value="C:apical junction complex"/>
    <property type="evidence" value="ECO:0007669"/>
    <property type="project" value="TreeGrafter"/>
</dbReference>
<dbReference type="FunFam" id="2.30.42.10:FF:000078">
    <property type="entry name" value="Partitioning defective 3 homolog B"/>
    <property type="match status" value="1"/>
</dbReference>
<dbReference type="GO" id="GO:0005912">
    <property type="term" value="C:adherens junction"/>
    <property type="evidence" value="ECO:0007669"/>
    <property type="project" value="TreeGrafter"/>
</dbReference>
<comment type="subunit">
    <text evidence="2">Interacts with PARD6B. Interacts with INSC/inscuteable.</text>
</comment>
<dbReference type="PANTHER" id="PTHR16484">
    <property type="entry name" value="PARTITIONING DEFECTIVE 3 RELATED"/>
    <property type="match status" value="1"/>
</dbReference>
<keyword evidence="9" id="KW-1185">Reference proteome</keyword>
<feature type="non-terminal residue" evidence="8">
    <location>
        <position position="880"/>
    </location>
</feature>
<dbReference type="InterPro" id="IPR001478">
    <property type="entry name" value="PDZ"/>
</dbReference>
<dbReference type="EMBL" id="JAACNH010000009">
    <property type="protein sequence ID" value="KAG8432735.1"/>
    <property type="molecule type" value="Genomic_DNA"/>
</dbReference>